<sequence length="577" mass="62734">MMGSGMGAYGGAVRPVESAAGKTMLLWGLGQPEAHRNNALVRQAAHAFELDACGRRLSLLQSPSSMTTPGVTRAVVWDSGVVLAKFLEHAVDSQRLLLRGTRAVDLGSGCGLVGCAAALLGAHVVLTDLPDRLKLLRKNVALNVDDPHVPGSARVTELVWGDDPHHELLKDPLPDFVLGSDVIYNEEAVDDLLATLNQLSGKHTTILLAGELRNFPVLLPQVWPAAASPANTGIGAVDPRPPRVLEDLPPAHPHFTRLQRTRGAMDPVVRQMFDDLIHCFDAFRSEFDGLGARLDRRFTETEAVRSEHDSTVDSHLDSLEQFASAQYTATIVADNWGGHFSERISELEERVHDLEMVRYVEIQDERDERVTALESAAEAFEAWRPRIESSLFTVRSEQPPIHEHTISAAGEMSRGGATGMGGERSMGGKGAHLGDLGWPAGRGSSRGRAGRRRRVDDEQDRWHASRDEQGRSRTGGEEVVRRDGPRPARRTGGGDDQILRGDERMAPHSLLILPLLGLVAARRPGRAGIPPALRFGAPKLASLELALISRAYTPPSAAMRDYAPSRGDGLRPATRRT</sequence>
<evidence type="ECO:0000256" key="1">
    <source>
        <dbReference type="SAM" id="MobiDB-lite"/>
    </source>
</evidence>
<dbReference type="SUPFAM" id="SSF53335">
    <property type="entry name" value="S-adenosyl-L-methionine-dependent methyltransferases"/>
    <property type="match status" value="1"/>
</dbReference>
<dbReference type="CDD" id="cd02440">
    <property type="entry name" value="AdoMet_MTases"/>
    <property type="match status" value="1"/>
</dbReference>
<dbReference type="PANTHER" id="PTHR14614">
    <property type="entry name" value="HEPATOCELLULAR CARCINOMA-ASSOCIATED ANTIGEN"/>
    <property type="match status" value="1"/>
</dbReference>
<accession>A0A811RNJ4</accession>
<feature type="compositionally biased region" description="Basic and acidic residues" evidence="1">
    <location>
        <begin position="454"/>
        <end position="486"/>
    </location>
</feature>
<reference evidence="2" key="1">
    <citation type="submission" date="2020-10" db="EMBL/GenBank/DDBJ databases">
        <authorList>
            <person name="Han B."/>
            <person name="Lu T."/>
            <person name="Zhao Q."/>
            <person name="Huang X."/>
            <person name="Zhao Y."/>
        </authorList>
    </citation>
    <scope>NUCLEOTIDE SEQUENCE</scope>
</reference>
<proteinExistence type="predicted"/>
<keyword evidence="3" id="KW-1185">Reference proteome</keyword>
<dbReference type="InterPro" id="IPR029063">
    <property type="entry name" value="SAM-dependent_MTases_sf"/>
</dbReference>
<name>A0A811RNJ4_9POAL</name>
<evidence type="ECO:0000313" key="2">
    <source>
        <dbReference type="EMBL" id="CAD6271267.1"/>
    </source>
</evidence>
<dbReference type="Gene3D" id="3.40.50.150">
    <property type="entry name" value="Vaccinia Virus protein VP39"/>
    <property type="match status" value="1"/>
</dbReference>
<organism evidence="2 3">
    <name type="scientific">Miscanthus lutarioriparius</name>
    <dbReference type="NCBI Taxonomy" id="422564"/>
    <lineage>
        <taxon>Eukaryota</taxon>
        <taxon>Viridiplantae</taxon>
        <taxon>Streptophyta</taxon>
        <taxon>Embryophyta</taxon>
        <taxon>Tracheophyta</taxon>
        <taxon>Spermatophyta</taxon>
        <taxon>Magnoliopsida</taxon>
        <taxon>Liliopsida</taxon>
        <taxon>Poales</taxon>
        <taxon>Poaceae</taxon>
        <taxon>PACMAD clade</taxon>
        <taxon>Panicoideae</taxon>
        <taxon>Andropogonodae</taxon>
        <taxon>Andropogoneae</taxon>
        <taxon>Saccharinae</taxon>
        <taxon>Miscanthus</taxon>
    </lineage>
</organism>
<dbReference type="InterPro" id="IPR019410">
    <property type="entry name" value="Methyltransf_16"/>
</dbReference>
<comment type="caution">
    <text evidence="2">The sequence shown here is derived from an EMBL/GenBank/DDBJ whole genome shotgun (WGS) entry which is preliminary data.</text>
</comment>
<dbReference type="OrthoDB" id="413520at2759"/>
<dbReference type="AlphaFoldDB" id="A0A811RNJ4"/>
<feature type="region of interest" description="Disordered" evidence="1">
    <location>
        <begin position="408"/>
        <end position="501"/>
    </location>
</feature>
<dbReference type="Proteomes" id="UP000604825">
    <property type="component" value="Unassembled WGS sequence"/>
</dbReference>
<dbReference type="PANTHER" id="PTHR14614:SF109">
    <property type="entry name" value="RIBOSOMAL LYSINE N-METHYLTRANSFERASE 5"/>
    <property type="match status" value="1"/>
</dbReference>
<feature type="region of interest" description="Disordered" evidence="1">
    <location>
        <begin position="557"/>
        <end position="577"/>
    </location>
</feature>
<dbReference type="Pfam" id="PF10294">
    <property type="entry name" value="Methyltransf_16"/>
    <property type="match status" value="1"/>
</dbReference>
<feature type="compositionally biased region" description="Gly residues" evidence="1">
    <location>
        <begin position="416"/>
        <end position="431"/>
    </location>
</feature>
<gene>
    <name evidence="2" type="ORF">NCGR_LOCUS54553</name>
</gene>
<evidence type="ECO:0000313" key="3">
    <source>
        <dbReference type="Proteomes" id="UP000604825"/>
    </source>
</evidence>
<protein>
    <submittedName>
        <fullName evidence="2">Uncharacterized protein</fullName>
    </submittedName>
</protein>
<dbReference type="EMBL" id="CAJGYO010000016">
    <property type="protein sequence ID" value="CAD6271267.1"/>
    <property type="molecule type" value="Genomic_DNA"/>
</dbReference>